<organism evidence="5 6">
    <name type="scientific">Ditylenchus dipsaci</name>
    <dbReference type="NCBI Taxonomy" id="166011"/>
    <lineage>
        <taxon>Eukaryota</taxon>
        <taxon>Metazoa</taxon>
        <taxon>Ecdysozoa</taxon>
        <taxon>Nematoda</taxon>
        <taxon>Chromadorea</taxon>
        <taxon>Rhabditida</taxon>
        <taxon>Tylenchina</taxon>
        <taxon>Tylenchomorpha</taxon>
        <taxon>Sphaerularioidea</taxon>
        <taxon>Anguinidae</taxon>
        <taxon>Anguininae</taxon>
        <taxon>Ditylenchus</taxon>
    </lineage>
</organism>
<feature type="region of interest" description="Disordered" evidence="2">
    <location>
        <begin position="24"/>
        <end position="43"/>
    </location>
</feature>
<evidence type="ECO:0000256" key="2">
    <source>
        <dbReference type="SAM" id="MobiDB-lite"/>
    </source>
</evidence>
<dbReference type="InterPro" id="IPR007125">
    <property type="entry name" value="H2A/H2B/H3"/>
</dbReference>
<feature type="transmembrane region" description="Helical" evidence="3">
    <location>
        <begin position="124"/>
        <end position="146"/>
    </location>
</feature>
<dbReference type="PANTHER" id="PTHR11426">
    <property type="entry name" value="HISTONE H3"/>
    <property type="match status" value="1"/>
</dbReference>
<evidence type="ECO:0000256" key="1">
    <source>
        <dbReference type="ARBA" id="ARBA00010343"/>
    </source>
</evidence>
<dbReference type="Gene3D" id="1.10.20.10">
    <property type="entry name" value="Histone, subunit A"/>
    <property type="match status" value="1"/>
</dbReference>
<dbReference type="AlphaFoldDB" id="A0A915DF56"/>
<dbReference type="WBParaSite" id="jg18595">
    <property type="protein sequence ID" value="jg18595"/>
    <property type="gene ID" value="jg18595"/>
</dbReference>
<dbReference type="InterPro" id="IPR000164">
    <property type="entry name" value="Histone_H3/CENP-A"/>
</dbReference>
<dbReference type="SMART" id="SM00428">
    <property type="entry name" value="H3"/>
    <property type="match status" value="1"/>
</dbReference>
<evidence type="ECO:0000313" key="5">
    <source>
        <dbReference type="Proteomes" id="UP000887574"/>
    </source>
</evidence>
<comment type="similarity">
    <text evidence="1">Belongs to the histone H3 family.</text>
</comment>
<reference evidence="6" key="1">
    <citation type="submission" date="2022-11" db="UniProtKB">
        <authorList>
            <consortium name="WormBaseParasite"/>
        </authorList>
    </citation>
    <scope>IDENTIFICATION</scope>
</reference>
<keyword evidence="3" id="KW-0472">Membrane</keyword>
<dbReference type="GO" id="GO:0030527">
    <property type="term" value="F:structural constituent of chromatin"/>
    <property type="evidence" value="ECO:0007669"/>
    <property type="project" value="InterPro"/>
</dbReference>
<evidence type="ECO:0000259" key="4">
    <source>
        <dbReference type="Pfam" id="PF00125"/>
    </source>
</evidence>
<evidence type="ECO:0000313" key="6">
    <source>
        <dbReference type="WBParaSite" id="jg18595"/>
    </source>
</evidence>
<sequence length="148" mass="17030">MVRTKQTAKKSCDNRQSITRQLATKRANRAKRQANAATPSNPIIPRRHRKKVRAVAQKFKEDLRFQANAMLCLQEATESYLTGLFEDTNLAALHAKRVTIMPRDMQLFEESVARPSLCLLCDFLTFYTEIDYGCCLCLFLFILFCMSI</sequence>
<dbReference type="SUPFAM" id="SSF47113">
    <property type="entry name" value="Histone-fold"/>
    <property type="match status" value="1"/>
</dbReference>
<keyword evidence="3" id="KW-1133">Transmembrane helix</keyword>
<dbReference type="Pfam" id="PF00125">
    <property type="entry name" value="Histone"/>
    <property type="match status" value="1"/>
</dbReference>
<feature type="domain" description="Core Histone H2A/H2B/H3" evidence="4">
    <location>
        <begin position="50"/>
        <end position="107"/>
    </location>
</feature>
<dbReference type="GO" id="GO:0000786">
    <property type="term" value="C:nucleosome"/>
    <property type="evidence" value="ECO:0007669"/>
    <property type="project" value="InterPro"/>
</dbReference>
<dbReference type="GO" id="GO:0046982">
    <property type="term" value="F:protein heterodimerization activity"/>
    <property type="evidence" value="ECO:0007669"/>
    <property type="project" value="InterPro"/>
</dbReference>
<dbReference type="GO" id="GO:0003677">
    <property type="term" value="F:DNA binding"/>
    <property type="evidence" value="ECO:0007669"/>
    <property type="project" value="InterPro"/>
</dbReference>
<evidence type="ECO:0000256" key="3">
    <source>
        <dbReference type="SAM" id="Phobius"/>
    </source>
</evidence>
<proteinExistence type="inferred from homology"/>
<keyword evidence="3" id="KW-0812">Transmembrane</keyword>
<dbReference type="InterPro" id="IPR009072">
    <property type="entry name" value="Histone-fold"/>
</dbReference>
<protein>
    <submittedName>
        <fullName evidence="6">Histone H2A/H2B/H3 domain-containing protein</fullName>
    </submittedName>
</protein>
<name>A0A915DF56_9BILA</name>
<keyword evidence="5" id="KW-1185">Reference proteome</keyword>
<dbReference type="Proteomes" id="UP000887574">
    <property type="component" value="Unplaced"/>
</dbReference>
<accession>A0A915DF56</accession>